<accession>A0A6H5IH89</accession>
<reference evidence="2 3" key="1">
    <citation type="submission" date="2020-02" db="EMBL/GenBank/DDBJ databases">
        <authorList>
            <person name="Ferguson B K."/>
        </authorList>
    </citation>
    <scope>NUCLEOTIDE SEQUENCE [LARGE SCALE GENOMIC DNA]</scope>
</reference>
<gene>
    <name evidence="2" type="ORF">TBRA_LOCUS7007</name>
</gene>
<dbReference type="OrthoDB" id="5340910at2759"/>
<evidence type="ECO:0000313" key="3">
    <source>
        <dbReference type="Proteomes" id="UP000479190"/>
    </source>
</evidence>
<sequence>MKPSGHRGPNRLEDKSSSTAKFEVEDCQQQQGRNAIKTTLSHDSYRDLATQKLEASEVDTYMSRRHGEAYKNLEARGGRGRPILPERVALLQECGRAHRVLRAVSRTDRNFKKLDQRLQWPYRCILAKALFGFQGGERNKLSLLKGHQIVALSKGRCQKQDRQSGRLLPQGVHRGGIVVVLMNHIRSAAACVSARTQCLHTKHRKLKCEPHHIISTTLCAVLE</sequence>
<evidence type="ECO:0000256" key="1">
    <source>
        <dbReference type="SAM" id="MobiDB-lite"/>
    </source>
</evidence>
<proteinExistence type="predicted"/>
<protein>
    <submittedName>
        <fullName evidence="2">Uncharacterized protein</fullName>
    </submittedName>
</protein>
<dbReference type="AlphaFoldDB" id="A0A6H5IH89"/>
<feature type="region of interest" description="Disordered" evidence="1">
    <location>
        <begin position="1"/>
        <end position="31"/>
    </location>
</feature>
<dbReference type="Proteomes" id="UP000479190">
    <property type="component" value="Unassembled WGS sequence"/>
</dbReference>
<dbReference type="EMBL" id="CADCXV010000770">
    <property type="protein sequence ID" value="CAB0035109.1"/>
    <property type="molecule type" value="Genomic_DNA"/>
</dbReference>
<feature type="non-terminal residue" evidence="2">
    <location>
        <position position="223"/>
    </location>
</feature>
<organism evidence="2 3">
    <name type="scientific">Trichogramma brassicae</name>
    <dbReference type="NCBI Taxonomy" id="86971"/>
    <lineage>
        <taxon>Eukaryota</taxon>
        <taxon>Metazoa</taxon>
        <taxon>Ecdysozoa</taxon>
        <taxon>Arthropoda</taxon>
        <taxon>Hexapoda</taxon>
        <taxon>Insecta</taxon>
        <taxon>Pterygota</taxon>
        <taxon>Neoptera</taxon>
        <taxon>Endopterygota</taxon>
        <taxon>Hymenoptera</taxon>
        <taxon>Apocrita</taxon>
        <taxon>Proctotrupomorpha</taxon>
        <taxon>Chalcidoidea</taxon>
        <taxon>Trichogrammatidae</taxon>
        <taxon>Trichogramma</taxon>
    </lineage>
</organism>
<keyword evidence="3" id="KW-1185">Reference proteome</keyword>
<name>A0A6H5IH89_9HYME</name>
<evidence type="ECO:0000313" key="2">
    <source>
        <dbReference type="EMBL" id="CAB0035109.1"/>
    </source>
</evidence>